<dbReference type="SUPFAM" id="SSF52172">
    <property type="entry name" value="CheY-like"/>
    <property type="match status" value="1"/>
</dbReference>
<feature type="region of interest" description="Disordered" evidence="4">
    <location>
        <begin position="1"/>
        <end position="69"/>
    </location>
</feature>
<comment type="caution">
    <text evidence="6">The sequence shown here is derived from an EMBL/GenBank/DDBJ whole genome shotgun (WGS) entry which is preliminary data.</text>
</comment>
<evidence type="ECO:0000259" key="5">
    <source>
        <dbReference type="PROSITE" id="PS50110"/>
    </source>
</evidence>
<name>A0A9W4USI8_9PLEO</name>
<dbReference type="PANTHER" id="PTHR45339:SF1">
    <property type="entry name" value="HYBRID SIGNAL TRANSDUCTION HISTIDINE KINASE J"/>
    <property type="match status" value="1"/>
</dbReference>
<evidence type="ECO:0000313" key="6">
    <source>
        <dbReference type="EMBL" id="CAI6342263.1"/>
    </source>
</evidence>
<proteinExistence type="predicted"/>
<organism evidence="6 7">
    <name type="scientific">Periconia digitata</name>
    <dbReference type="NCBI Taxonomy" id="1303443"/>
    <lineage>
        <taxon>Eukaryota</taxon>
        <taxon>Fungi</taxon>
        <taxon>Dikarya</taxon>
        <taxon>Ascomycota</taxon>
        <taxon>Pezizomycotina</taxon>
        <taxon>Dothideomycetes</taxon>
        <taxon>Pleosporomycetidae</taxon>
        <taxon>Pleosporales</taxon>
        <taxon>Massarineae</taxon>
        <taxon>Periconiaceae</taxon>
        <taxon>Periconia</taxon>
    </lineage>
</organism>
<evidence type="ECO:0000256" key="4">
    <source>
        <dbReference type="SAM" id="MobiDB-lite"/>
    </source>
</evidence>
<keyword evidence="1" id="KW-0597">Phosphoprotein</keyword>
<accession>A0A9W4USI8</accession>
<keyword evidence="2" id="KW-0902">Two-component regulatory system</keyword>
<dbReference type="OrthoDB" id="303614at2759"/>
<evidence type="ECO:0000256" key="2">
    <source>
        <dbReference type="ARBA" id="ARBA00023012"/>
    </source>
</evidence>
<dbReference type="Gene3D" id="3.40.50.2300">
    <property type="match status" value="1"/>
</dbReference>
<dbReference type="Pfam" id="PF00072">
    <property type="entry name" value="Response_reg"/>
    <property type="match status" value="1"/>
</dbReference>
<dbReference type="SMART" id="SM00448">
    <property type="entry name" value="REC"/>
    <property type="match status" value="1"/>
</dbReference>
<dbReference type="AlphaFoldDB" id="A0A9W4USI8"/>
<gene>
    <name evidence="6" type="ORF">PDIGIT_LOCUS15468</name>
</gene>
<dbReference type="InterPro" id="IPR001789">
    <property type="entry name" value="Sig_transdc_resp-reg_receiver"/>
</dbReference>
<evidence type="ECO:0000313" key="7">
    <source>
        <dbReference type="Proteomes" id="UP001152607"/>
    </source>
</evidence>
<dbReference type="EMBL" id="CAOQHR010000013">
    <property type="protein sequence ID" value="CAI6342263.1"/>
    <property type="molecule type" value="Genomic_DNA"/>
</dbReference>
<feature type="compositionally biased region" description="Low complexity" evidence="4">
    <location>
        <begin position="59"/>
        <end position="69"/>
    </location>
</feature>
<dbReference type="PROSITE" id="PS50110">
    <property type="entry name" value="RESPONSE_REGULATORY"/>
    <property type="match status" value="1"/>
</dbReference>
<dbReference type="InterPro" id="IPR011006">
    <property type="entry name" value="CheY-like_superfamily"/>
</dbReference>
<feature type="domain" description="Response regulatory" evidence="5">
    <location>
        <begin position="78"/>
        <end position="215"/>
    </location>
</feature>
<sequence>MSTVTHTKVQPELPSAWSRATPASHPVQADEVMAPQVDQDPTGDPLLEATSTAPHTTEPPTSTTQSILSSTTPAQFKRLLLVESNGINLKVLCFYVKKLRLPFVTATNGAEAVRLYTHAILGDKDPFDCVLMGLSMPVMDGFQAVQAIRQFEMQQATDKNAPNDGGKVCSRSYVIALTASVVQGTHDTAIASGFDDVLTKPIMLKKVAEALDAGLRNAN</sequence>
<evidence type="ECO:0000256" key="1">
    <source>
        <dbReference type="ARBA" id="ARBA00022553"/>
    </source>
</evidence>
<evidence type="ECO:0000256" key="3">
    <source>
        <dbReference type="PROSITE-ProRule" id="PRU00169"/>
    </source>
</evidence>
<dbReference type="GO" id="GO:0000160">
    <property type="term" value="P:phosphorelay signal transduction system"/>
    <property type="evidence" value="ECO:0007669"/>
    <property type="project" value="UniProtKB-KW"/>
</dbReference>
<keyword evidence="7" id="KW-1185">Reference proteome</keyword>
<comment type="caution">
    <text evidence="3">Lacks conserved residue(s) required for the propagation of feature annotation.</text>
</comment>
<dbReference type="PANTHER" id="PTHR45339">
    <property type="entry name" value="HYBRID SIGNAL TRANSDUCTION HISTIDINE KINASE J"/>
    <property type="match status" value="1"/>
</dbReference>
<dbReference type="CDD" id="cd17546">
    <property type="entry name" value="REC_hyHK_CKI1_RcsC-like"/>
    <property type="match status" value="1"/>
</dbReference>
<dbReference type="Proteomes" id="UP001152607">
    <property type="component" value="Unassembled WGS sequence"/>
</dbReference>
<protein>
    <recommendedName>
        <fullName evidence="5">Response regulatory domain-containing protein</fullName>
    </recommendedName>
</protein>
<reference evidence="6" key="1">
    <citation type="submission" date="2023-01" db="EMBL/GenBank/DDBJ databases">
        <authorList>
            <person name="Van Ghelder C."/>
            <person name="Rancurel C."/>
        </authorList>
    </citation>
    <scope>NUCLEOTIDE SEQUENCE</scope>
    <source>
        <strain evidence="6">CNCM I-4278</strain>
    </source>
</reference>